<proteinExistence type="predicted"/>
<feature type="transmembrane region" description="Helical" evidence="1">
    <location>
        <begin position="50"/>
        <end position="71"/>
    </location>
</feature>
<protein>
    <submittedName>
        <fullName evidence="2">Uncharacterized protein</fullName>
    </submittedName>
</protein>
<dbReference type="RefSeq" id="WP_095746518.1">
    <property type="nucleotide sequence ID" value="NZ_CP023284.1"/>
</dbReference>
<evidence type="ECO:0000313" key="2">
    <source>
        <dbReference type="EMBL" id="ATA56338.1"/>
    </source>
</evidence>
<name>A0A250DPN4_9BURK</name>
<accession>A0A250DPN4</accession>
<feature type="transmembrane region" description="Helical" evidence="1">
    <location>
        <begin position="6"/>
        <end position="30"/>
    </location>
</feature>
<dbReference type="EMBL" id="CP023284">
    <property type="protein sequence ID" value="ATA56338.1"/>
    <property type="molecule type" value="Genomic_DNA"/>
</dbReference>
<keyword evidence="1" id="KW-1133">Transmembrane helix</keyword>
<sequence length="373" mass="40599">MGFLSFAFNAATVVLLMFGVLVLGVVLFGFREVLAGWMGTSRAADRFRKVTSYFTWGTCIAALVGGFVLYVTRGPDPAELERGMAKLFTYPSNRIRIDLNNVSEAQRHELVRALQPLLASTSREFYQRVTTRRGGYAVEATLPSYYRLTADRLEIATGESFGNGRTMPVLFPQVLAHAANAATVPALPAAIDAQIVAGDPAPVPLSLVSKTAELMVLTRQTLRGTQPLPAPCLMAIQAQVPTDHFEWLFGADRNGLGKDVRLQVNAVPGVLPAGTYELRQLTLLGSERKRVLWERAAAQGHVSVQLGLAPVGLRESPGCEARLLKQLDRAWTVTALRNVSPALATAVKQVDIEQRPARFSPWYAGFGWVAAQP</sequence>
<gene>
    <name evidence="2" type="ORF">CKY39_26225</name>
</gene>
<dbReference type="AlphaFoldDB" id="A0A250DPN4"/>
<reference evidence="2 3" key="1">
    <citation type="submission" date="2017-09" db="EMBL/GenBank/DDBJ databases">
        <title>The diverse metabolic capabilities of V. boronicumulans make it an excellent choice for continued studies on novel biodegradation.</title>
        <authorList>
            <person name="Sun S."/>
        </authorList>
    </citation>
    <scope>NUCLEOTIDE SEQUENCE [LARGE SCALE GENOMIC DNA]</scope>
    <source>
        <strain evidence="2 3">J1</strain>
    </source>
</reference>
<evidence type="ECO:0000313" key="3">
    <source>
        <dbReference type="Proteomes" id="UP000217154"/>
    </source>
</evidence>
<dbReference type="Proteomes" id="UP000217154">
    <property type="component" value="Chromosome"/>
</dbReference>
<dbReference type="KEGG" id="vbo:CKY39_26225"/>
<keyword evidence="1" id="KW-0812">Transmembrane</keyword>
<organism evidence="2 3">
    <name type="scientific">Variovorax boronicumulans</name>
    <dbReference type="NCBI Taxonomy" id="436515"/>
    <lineage>
        <taxon>Bacteria</taxon>
        <taxon>Pseudomonadati</taxon>
        <taxon>Pseudomonadota</taxon>
        <taxon>Betaproteobacteria</taxon>
        <taxon>Burkholderiales</taxon>
        <taxon>Comamonadaceae</taxon>
        <taxon>Variovorax</taxon>
    </lineage>
</organism>
<keyword evidence="1" id="KW-0472">Membrane</keyword>
<evidence type="ECO:0000256" key="1">
    <source>
        <dbReference type="SAM" id="Phobius"/>
    </source>
</evidence>